<proteinExistence type="predicted"/>
<name>A0A285UKH4_9HYPH</name>
<protein>
    <recommendedName>
        <fullName evidence="3">DUF1993 domain-containing protein</fullName>
    </recommendedName>
</protein>
<dbReference type="InterPro" id="IPR034660">
    <property type="entry name" value="DinB/YfiT-like"/>
</dbReference>
<dbReference type="EMBL" id="OBQD01000009">
    <property type="protein sequence ID" value="SOC42197.1"/>
    <property type="molecule type" value="Genomic_DNA"/>
</dbReference>
<dbReference type="InterPro" id="IPR018531">
    <property type="entry name" value="DUF1993"/>
</dbReference>
<dbReference type="OrthoDB" id="338237at2"/>
<dbReference type="Pfam" id="PF09351">
    <property type="entry name" value="DUF1993"/>
    <property type="match status" value="1"/>
</dbReference>
<dbReference type="RefSeq" id="WP_097140832.1">
    <property type="nucleotide sequence ID" value="NZ_OBQD01000009.1"/>
</dbReference>
<dbReference type="Gene3D" id="1.20.120.450">
    <property type="entry name" value="dinb family like domain"/>
    <property type="match status" value="1"/>
</dbReference>
<evidence type="ECO:0000313" key="1">
    <source>
        <dbReference type="EMBL" id="SOC42197.1"/>
    </source>
</evidence>
<dbReference type="PANTHER" id="PTHR36922:SF1">
    <property type="entry name" value="DUF1993 DOMAIN-CONTAINING PROTEIN"/>
    <property type="match status" value="1"/>
</dbReference>
<dbReference type="SUPFAM" id="SSF109854">
    <property type="entry name" value="DinB/YfiT-like putative metalloenzymes"/>
    <property type="match status" value="1"/>
</dbReference>
<evidence type="ECO:0008006" key="3">
    <source>
        <dbReference type="Google" id="ProtNLM"/>
    </source>
</evidence>
<evidence type="ECO:0000313" key="2">
    <source>
        <dbReference type="Proteomes" id="UP000219167"/>
    </source>
</evidence>
<gene>
    <name evidence="1" type="ORF">SAMN05892877_109249</name>
</gene>
<dbReference type="PANTHER" id="PTHR36922">
    <property type="entry name" value="BLL2446 PROTEIN"/>
    <property type="match status" value="1"/>
</dbReference>
<dbReference type="AlphaFoldDB" id="A0A285UKH4"/>
<keyword evidence="2" id="KW-1185">Reference proteome</keyword>
<accession>A0A285UKH4</accession>
<organism evidence="1 2">
    <name type="scientific">Rhizobium subbaraonis</name>
    <dbReference type="NCBI Taxonomy" id="908946"/>
    <lineage>
        <taxon>Bacteria</taxon>
        <taxon>Pseudomonadati</taxon>
        <taxon>Pseudomonadota</taxon>
        <taxon>Alphaproteobacteria</taxon>
        <taxon>Hyphomicrobiales</taxon>
        <taxon>Rhizobiaceae</taxon>
        <taxon>Rhizobium/Agrobacterium group</taxon>
        <taxon>Rhizobium</taxon>
    </lineage>
</organism>
<sequence length="169" mass="18408">MTVSMYRLSVPVFIRGLNMLSTLLEKAEAHAAENGIEPGIMLNSRLAPDMLSLCGQVQRASDTSKNALGRLTPKPAPSLPDTEATFAELGARIEKTVAYLETISERDLQGSETRAVNLAVGSLDVTFTGIDYLLEFAVPNFFFHVTTAYDILRHDGVAIGKRDYLGPFS</sequence>
<dbReference type="Proteomes" id="UP000219167">
    <property type="component" value="Unassembled WGS sequence"/>
</dbReference>
<reference evidence="1 2" key="1">
    <citation type="submission" date="2017-08" db="EMBL/GenBank/DDBJ databases">
        <authorList>
            <person name="de Groot N.N."/>
        </authorList>
    </citation>
    <scope>NUCLEOTIDE SEQUENCE [LARGE SCALE GENOMIC DNA]</scope>
    <source>
        <strain evidence="1 2">JC85</strain>
    </source>
</reference>